<dbReference type="InterPro" id="IPR001680">
    <property type="entry name" value="WD40_rpt"/>
</dbReference>
<dbReference type="OMA" id="GGCARLW"/>
<dbReference type="PROSITE" id="PS50082">
    <property type="entry name" value="WD_REPEATS_2"/>
    <property type="match status" value="2"/>
</dbReference>
<reference evidence="4" key="3">
    <citation type="submission" date="2012-09" db="EMBL/GenBank/DDBJ databases">
        <authorList>
            <consortium name="VectorBase"/>
        </authorList>
    </citation>
    <scope>NUCLEOTIDE SEQUENCE</scope>
    <source>
        <strain evidence="4">Liverpool</strain>
    </source>
</reference>
<dbReference type="GO" id="GO:0034709">
    <property type="term" value="C:methylosome"/>
    <property type="evidence" value="ECO:0007669"/>
    <property type="project" value="TreeGrafter"/>
</dbReference>
<keyword evidence="2" id="KW-0963">Cytoplasm</keyword>
<feature type="repeat" description="WD" evidence="3">
    <location>
        <begin position="152"/>
        <end position="185"/>
    </location>
</feature>
<dbReference type="Proteomes" id="UP000682892">
    <property type="component" value="Unassembled WGS sequence"/>
</dbReference>
<name>A0A1S4FH48_AEDAE</name>
<dbReference type="EMBL" id="CH477447">
    <property type="protein sequence ID" value="EAT40744.1"/>
    <property type="molecule type" value="Genomic_DNA"/>
</dbReference>
<dbReference type="SMART" id="SM00320">
    <property type="entry name" value="WD40"/>
    <property type="match status" value="4"/>
</dbReference>
<evidence type="ECO:0000256" key="1">
    <source>
        <dbReference type="ARBA" id="ARBA00004496"/>
    </source>
</evidence>
<dbReference type="PANTHER" id="PTHR46853:SF1">
    <property type="entry name" value="METHYLOSOME PROTEIN 50"/>
    <property type="match status" value="1"/>
</dbReference>
<comment type="subcellular location">
    <subcellularLocation>
        <location evidence="1">Cytoplasm</location>
    </subcellularLocation>
</comment>
<accession>A0A1S4FH48</accession>
<dbReference type="InterPro" id="IPR052139">
    <property type="entry name" value="Methylosome_Comp_WDR77"/>
</dbReference>
<dbReference type="KEGG" id="aag:5569343"/>
<dbReference type="PANTHER" id="PTHR46853">
    <property type="entry name" value="METHYLOSOME PROTEIN 50"/>
    <property type="match status" value="1"/>
</dbReference>
<evidence type="ECO:0000313" key="4">
    <source>
        <dbReference type="EMBL" id="EAT40744.1"/>
    </source>
</evidence>
<protein>
    <submittedName>
        <fullName evidence="4">AAEL007554-PA</fullName>
    </submittedName>
</protein>
<proteinExistence type="predicted"/>
<dbReference type="InterPro" id="IPR036322">
    <property type="entry name" value="WD40_repeat_dom_sf"/>
</dbReference>
<reference evidence="4" key="1">
    <citation type="submission" date="2005-10" db="EMBL/GenBank/DDBJ databases">
        <authorList>
            <person name="Loftus B.J."/>
            <person name="Nene V.M."/>
            <person name="Hannick L.I."/>
            <person name="Bidwell S."/>
            <person name="Haas B."/>
            <person name="Amedeo P."/>
            <person name="Orvis J."/>
            <person name="Wortman J.R."/>
            <person name="White O.R."/>
            <person name="Salzberg S."/>
            <person name="Shumway M."/>
            <person name="Koo H."/>
            <person name="Zhao Y."/>
            <person name="Holmes M."/>
            <person name="Miller J."/>
            <person name="Schatz M."/>
            <person name="Pop M."/>
            <person name="Pai G."/>
            <person name="Utterback T."/>
            <person name="Rogers Y.-H."/>
            <person name="Kravitz S."/>
            <person name="Fraser C.M."/>
        </authorList>
    </citation>
    <scope>NUCLEOTIDE SEQUENCE</scope>
    <source>
        <strain evidence="4">Liverpool</strain>
    </source>
</reference>
<reference evidence="4" key="2">
    <citation type="journal article" date="2007" name="Science">
        <title>Genome sequence of Aedes aegypti, a major arbovirus vector.</title>
        <authorList>
            <person name="Nene V."/>
            <person name="Wortman J.R."/>
            <person name="Lawson D."/>
            <person name="Haas B."/>
            <person name="Kodira C."/>
            <person name="Tu Z.J."/>
            <person name="Loftus B."/>
            <person name="Xi Z."/>
            <person name="Megy K."/>
            <person name="Grabherr M."/>
            <person name="Ren Q."/>
            <person name="Zdobnov E.M."/>
            <person name="Lobo N.F."/>
            <person name="Campbell K.S."/>
            <person name="Brown S.E."/>
            <person name="Bonaldo M.F."/>
            <person name="Zhu J."/>
            <person name="Sinkins S.P."/>
            <person name="Hogenkamp D.G."/>
            <person name="Amedeo P."/>
            <person name="Arensburger P."/>
            <person name="Atkinson P.W."/>
            <person name="Bidwell S."/>
            <person name="Biedler J."/>
            <person name="Birney E."/>
            <person name="Bruggner R.V."/>
            <person name="Costas J."/>
            <person name="Coy M.R."/>
            <person name="Crabtree J."/>
            <person name="Crawford M."/>
            <person name="Debruyn B."/>
            <person name="Decaprio D."/>
            <person name="Eiglmeier K."/>
            <person name="Eisenstadt E."/>
            <person name="El-Dorry H."/>
            <person name="Gelbart W.M."/>
            <person name="Gomes S.L."/>
            <person name="Hammond M."/>
            <person name="Hannick L.I."/>
            <person name="Hogan J.R."/>
            <person name="Holmes M.H."/>
            <person name="Jaffe D."/>
            <person name="Johnston J.S."/>
            <person name="Kennedy R.C."/>
            <person name="Koo H."/>
            <person name="Kravitz S."/>
            <person name="Kriventseva E.V."/>
            <person name="Kulp D."/>
            <person name="Labutti K."/>
            <person name="Lee E."/>
            <person name="Li S."/>
            <person name="Lovin D.D."/>
            <person name="Mao C."/>
            <person name="Mauceli E."/>
            <person name="Menck C.F."/>
            <person name="Miller J.R."/>
            <person name="Montgomery P."/>
            <person name="Mori A."/>
            <person name="Nascimento A.L."/>
            <person name="Naveira H.F."/>
            <person name="Nusbaum C."/>
            <person name="O'leary S."/>
            <person name="Orvis J."/>
            <person name="Pertea M."/>
            <person name="Quesneville H."/>
            <person name="Reidenbach K.R."/>
            <person name="Rogers Y.H."/>
            <person name="Roth C.W."/>
            <person name="Schneider J.R."/>
            <person name="Schatz M."/>
            <person name="Shumway M."/>
            <person name="Stanke M."/>
            <person name="Stinson E.O."/>
            <person name="Tubio J.M."/>
            <person name="Vanzee J.P."/>
            <person name="Verjovski-Almeida S."/>
            <person name="Werner D."/>
            <person name="White O."/>
            <person name="Wyder S."/>
            <person name="Zeng Q."/>
            <person name="Zhao Q."/>
            <person name="Zhao Y."/>
            <person name="Hill C.A."/>
            <person name="Raikhel A.S."/>
            <person name="Soares M.B."/>
            <person name="Knudson D.L."/>
            <person name="Lee N.H."/>
            <person name="Galagan J."/>
            <person name="Salzberg S.L."/>
            <person name="Paulsen I.T."/>
            <person name="Dimopoulos G."/>
            <person name="Collins F.H."/>
            <person name="Birren B."/>
            <person name="Fraser-Liggett C.M."/>
            <person name="Severson D.W."/>
        </authorList>
    </citation>
    <scope>NUCLEOTIDE SEQUENCE [LARGE SCALE GENOMIC DNA]</scope>
    <source>
        <strain evidence="4">Liverpool</strain>
    </source>
</reference>
<sequence>MDYHKRLDMVEMFKEPPEYKPPGTAEELACSVDYPNMNSLQYRMTRKATQNVLHPCLEHVARNGNGQIIVAGNDLMGRRWGSSFYGWESAEEVLDDSKVSFKRQCRYCITALQFTKDPNLFIIGTDKGSVELWSTRNEARGEGYSLYLVDGQSEHIEGVSAMDLIEGEENKLITGSHDGCLKVWNYAADLHSTTTMAMAHTDAITGLSTNREDNMMFASSSLDHSALLWDLRKPRPASALFDGHNFGFTTVYWTTRKEANCIVALGDEAGNVHFIDIRQPDVPTHSVKVFNKKIHKISFNGTQFVVLGNTNQARFYDENLALLHECTPAPNYLRDVVWENSDSKEKSSCWLVGWDTFFQKVEY</sequence>
<keyword evidence="3" id="KW-0853">WD repeat</keyword>
<dbReference type="InterPro" id="IPR015943">
    <property type="entry name" value="WD40/YVTN_repeat-like_dom_sf"/>
</dbReference>
<dbReference type="Pfam" id="PF00400">
    <property type="entry name" value="WD40"/>
    <property type="match status" value="2"/>
</dbReference>
<dbReference type="Gene3D" id="2.130.10.10">
    <property type="entry name" value="YVTN repeat-like/Quinoprotein amine dehydrogenase"/>
    <property type="match status" value="1"/>
</dbReference>
<evidence type="ECO:0000256" key="2">
    <source>
        <dbReference type="ARBA" id="ARBA00022490"/>
    </source>
</evidence>
<dbReference type="AlphaFoldDB" id="A0A1S4FH48"/>
<feature type="repeat" description="WD" evidence="3">
    <location>
        <begin position="197"/>
        <end position="239"/>
    </location>
</feature>
<dbReference type="GO" id="GO:0007309">
    <property type="term" value="P:oocyte axis specification"/>
    <property type="evidence" value="ECO:0007669"/>
    <property type="project" value="TreeGrafter"/>
</dbReference>
<dbReference type="SUPFAM" id="SSF50978">
    <property type="entry name" value="WD40 repeat-like"/>
    <property type="match status" value="1"/>
</dbReference>
<organism evidence="4 5">
    <name type="scientific">Aedes aegypti</name>
    <name type="common">Yellowfever mosquito</name>
    <name type="synonym">Culex aegypti</name>
    <dbReference type="NCBI Taxonomy" id="7159"/>
    <lineage>
        <taxon>Eukaryota</taxon>
        <taxon>Metazoa</taxon>
        <taxon>Ecdysozoa</taxon>
        <taxon>Arthropoda</taxon>
        <taxon>Hexapoda</taxon>
        <taxon>Insecta</taxon>
        <taxon>Pterygota</taxon>
        <taxon>Neoptera</taxon>
        <taxon>Endopterygota</taxon>
        <taxon>Diptera</taxon>
        <taxon>Nematocera</taxon>
        <taxon>Culicoidea</taxon>
        <taxon>Culicidae</taxon>
        <taxon>Culicinae</taxon>
        <taxon>Aedini</taxon>
        <taxon>Aedes</taxon>
        <taxon>Stegomyia</taxon>
    </lineage>
</organism>
<dbReference type="HOGENOM" id="CLU_051285_0_0_1"/>
<gene>
    <name evidence="4" type="ORF">AaeL_AAEL007554</name>
</gene>
<evidence type="ECO:0000256" key="3">
    <source>
        <dbReference type="PROSITE-ProRule" id="PRU00221"/>
    </source>
</evidence>
<dbReference type="OrthoDB" id="10260946at2759"/>
<evidence type="ECO:0000313" key="5">
    <source>
        <dbReference type="Proteomes" id="UP000682892"/>
    </source>
</evidence>